<feature type="domain" description="Methyl-accepting transducer" evidence="4">
    <location>
        <begin position="78"/>
        <end position="314"/>
    </location>
</feature>
<dbReference type="PANTHER" id="PTHR32089">
    <property type="entry name" value="METHYL-ACCEPTING CHEMOTAXIS PROTEIN MCPB"/>
    <property type="match status" value="1"/>
</dbReference>
<evidence type="ECO:0000313" key="6">
    <source>
        <dbReference type="Proteomes" id="UP000504844"/>
    </source>
</evidence>
<dbReference type="SMART" id="SM00283">
    <property type="entry name" value="MA"/>
    <property type="match status" value="1"/>
</dbReference>
<dbReference type="Pfam" id="PF00015">
    <property type="entry name" value="MCPsignal"/>
    <property type="match status" value="1"/>
</dbReference>
<name>A0A6M8STQ0_9NEIS</name>
<dbReference type="Proteomes" id="UP000504844">
    <property type="component" value="Chromosome"/>
</dbReference>
<feature type="coiled-coil region" evidence="3">
    <location>
        <begin position="149"/>
        <end position="176"/>
    </location>
</feature>
<proteinExistence type="predicted"/>
<protein>
    <recommendedName>
        <fullName evidence="4">Methyl-accepting transducer domain-containing protein</fullName>
    </recommendedName>
</protein>
<dbReference type="SUPFAM" id="SSF58104">
    <property type="entry name" value="Methyl-accepting chemotaxis protein (MCP) signaling domain"/>
    <property type="match status" value="1"/>
</dbReference>
<evidence type="ECO:0000256" key="2">
    <source>
        <dbReference type="PROSITE-ProRule" id="PRU00284"/>
    </source>
</evidence>
<dbReference type="Gene3D" id="1.10.287.950">
    <property type="entry name" value="Methyl-accepting chemotaxis protein"/>
    <property type="match status" value="1"/>
</dbReference>
<dbReference type="GO" id="GO:0007165">
    <property type="term" value="P:signal transduction"/>
    <property type="evidence" value="ECO:0007669"/>
    <property type="project" value="UniProtKB-KW"/>
</dbReference>
<keyword evidence="3" id="KW-0175">Coiled coil</keyword>
<evidence type="ECO:0000259" key="4">
    <source>
        <dbReference type="PROSITE" id="PS50111"/>
    </source>
</evidence>
<dbReference type="GO" id="GO:0016020">
    <property type="term" value="C:membrane"/>
    <property type="evidence" value="ECO:0007669"/>
    <property type="project" value="InterPro"/>
</dbReference>
<dbReference type="PROSITE" id="PS50111">
    <property type="entry name" value="CHEMOTAXIS_TRANSDUC_2"/>
    <property type="match status" value="1"/>
</dbReference>
<dbReference type="InterPro" id="IPR004089">
    <property type="entry name" value="MCPsignal_dom"/>
</dbReference>
<feature type="coiled-coil region" evidence="3">
    <location>
        <begin position="54"/>
        <end position="81"/>
    </location>
</feature>
<keyword evidence="1 2" id="KW-0807">Transducer</keyword>
<evidence type="ECO:0000256" key="3">
    <source>
        <dbReference type="SAM" id="Coils"/>
    </source>
</evidence>
<dbReference type="PANTHER" id="PTHR32089:SF112">
    <property type="entry name" value="LYSOZYME-LIKE PROTEIN-RELATED"/>
    <property type="match status" value="1"/>
</dbReference>
<sequence length="355" mass="38422">MIGLIVMFAVLAWLMQEMKNRIGGEPGAAMLLTQAMSEGNLNIPQRQTWSGKLANSVLANLNNLADRLTELLRDIQHVSQKITQSSQEITTLSDNILLANQTRSTRAAEVTEVTQQLSATSIQVQTLSRDILGQVDQTSTLATQGLAAVLSSQQEMESITNKAQEADNKVSQLGQAGQQIQTIIGVIREISDQTNLLALNAAIEAARAGEQGRGFAVVADEVRKLAYRTSDATTEISSIIQSLAVLIDDSSSAMMGILNSSKTGLSLMQTSTSMIQNISHSADQTSTATHQITEQISQQIEMLSQQQQNLHNLFATLEDSIDRVNASKSVSEDLQRLTHKLGTCLSKFKFAAATH</sequence>
<dbReference type="KEGG" id="dee:HQN60_02070"/>
<gene>
    <name evidence="5" type="ORF">HQN60_02070</name>
</gene>
<evidence type="ECO:0000256" key="1">
    <source>
        <dbReference type="ARBA" id="ARBA00023224"/>
    </source>
</evidence>
<evidence type="ECO:0000313" key="5">
    <source>
        <dbReference type="EMBL" id="QKJ68061.1"/>
    </source>
</evidence>
<organism evidence="5 6">
    <name type="scientific">Deefgea piscis</name>
    <dbReference type="NCBI Taxonomy" id="2739061"/>
    <lineage>
        <taxon>Bacteria</taxon>
        <taxon>Pseudomonadati</taxon>
        <taxon>Pseudomonadota</taxon>
        <taxon>Betaproteobacteria</taxon>
        <taxon>Neisseriales</taxon>
        <taxon>Chitinibacteraceae</taxon>
        <taxon>Deefgea</taxon>
    </lineage>
</organism>
<accession>A0A6M8STQ0</accession>
<dbReference type="EMBL" id="CP054143">
    <property type="protein sequence ID" value="QKJ68061.1"/>
    <property type="molecule type" value="Genomic_DNA"/>
</dbReference>
<reference evidence="5 6" key="1">
    <citation type="submission" date="2020-05" db="EMBL/GenBank/DDBJ databases">
        <title>Complete genome sequence of Deefgea sp. D17.</title>
        <authorList>
            <person name="Bae J.-W."/>
            <person name="Han J.E."/>
        </authorList>
    </citation>
    <scope>NUCLEOTIDE SEQUENCE [LARGE SCALE GENOMIC DNA]</scope>
    <source>
        <strain evidence="5 6">D17</strain>
    </source>
</reference>
<keyword evidence="6" id="KW-1185">Reference proteome</keyword>
<dbReference type="AlphaFoldDB" id="A0A6M8STQ0"/>